<dbReference type="Pfam" id="PF12697">
    <property type="entry name" value="Abhydrolase_6"/>
    <property type="match status" value="1"/>
</dbReference>
<sequence>MFCMQAIRYRRYWNFFARQTTILSAGHARFVPIIEPTAHLHELHPTSPLTLTQPLLSIQLLYTSHSHQTSRHKPQLLTMEDHLITLPHKPSAPLHISLSPPSPPSSPLSTTLLIFLNGLLLPRSSWIPTISHLQATASAQNSPLPALLTYDRFGQGTSPRDPSDPPHSTNPYGHDAHTIITDLHALLTIISHSQLSTPLSNLTLILIANSIGCPLARLYAASHPGSVSGFLFLDSMMANTDFVSLFPDPESRPPPSVPKGITLDDLRHARARFKSMFHPSVPNKEGFDRRGLAGLLPAADAPRLPAGRGGREPVLVVVGHDPEVFAEEGEKGSLGVPKAVTNAYVNPAWRAYNEGLAKLADGSEVKIASGCGHFIQKDGPEFVAGEILRLLERVGR</sequence>
<evidence type="ECO:0000313" key="4">
    <source>
        <dbReference type="Proteomes" id="UP001174936"/>
    </source>
</evidence>
<dbReference type="EMBL" id="JAULSV010000004">
    <property type="protein sequence ID" value="KAK0646989.1"/>
    <property type="molecule type" value="Genomic_DNA"/>
</dbReference>
<organism evidence="3 4">
    <name type="scientific">Cercophora newfieldiana</name>
    <dbReference type="NCBI Taxonomy" id="92897"/>
    <lineage>
        <taxon>Eukaryota</taxon>
        <taxon>Fungi</taxon>
        <taxon>Dikarya</taxon>
        <taxon>Ascomycota</taxon>
        <taxon>Pezizomycotina</taxon>
        <taxon>Sordariomycetes</taxon>
        <taxon>Sordariomycetidae</taxon>
        <taxon>Sordariales</taxon>
        <taxon>Lasiosphaeriaceae</taxon>
        <taxon>Cercophora</taxon>
    </lineage>
</organism>
<evidence type="ECO:0000256" key="1">
    <source>
        <dbReference type="SAM" id="MobiDB-lite"/>
    </source>
</evidence>
<dbReference type="InterPro" id="IPR029058">
    <property type="entry name" value="AB_hydrolase_fold"/>
</dbReference>
<evidence type="ECO:0000313" key="3">
    <source>
        <dbReference type="EMBL" id="KAK0646989.1"/>
    </source>
</evidence>
<gene>
    <name evidence="3" type="ORF">B0T16DRAFT_414543</name>
</gene>
<feature type="region of interest" description="Disordered" evidence="1">
    <location>
        <begin position="150"/>
        <end position="173"/>
    </location>
</feature>
<reference evidence="3" key="1">
    <citation type="submission" date="2023-06" db="EMBL/GenBank/DDBJ databases">
        <title>Genome-scale phylogeny and comparative genomics of the fungal order Sordariales.</title>
        <authorList>
            <consortium name="Lawrence Berkeley National Laboratory"/>
            <person name="Hensen N."/>
            <person name="Bonometti L."/>
            <person name="Westerberg I."/>
            <person name="Brannstrom I.O."/>
            <person name="Guillou S."/>
            <person name="Cros-Aarteil S."/>
            <person name="Calhoun S."/>
            <person name="Haridas S."/>
            <person name="Kuo A."/>
            <person name="Mondo S."/>
            <person name="Pangilinan J."/>
            <person name="Riley R."/>
            <person name="Labutti K."/>
            <person name="Andreopoulos B."/>
            <person name="Lipzen A."/>
            <person name="Chen C."/>
            <person name="Yanf M."/>
            <person name="Daum C."/>
            <person name="Ng V."/>
            <person name="Clum A."/>
            <person name="Steindorff A."/>
            <person name="Ohm R."/>
            <person name="Martin F."/>
            <person name="Silar P."/>
            <person name="Natvig D."/>
            <person name="Lalanne C."/>
            <person name="Gautier V."/>
            <person name="Ament-Velasquez S.L."/>
            <person name="Kruys A."/>
            <person name="Hutchinson M.I."/>
            <person name="Powell A.J."/>
            <person name="Barry K."/>
            <person name="Miller A.N."/>
            <person name="Grigoriev I.V."/>
            <person name="Debuchy R."/>
            <person name="Gladieux P."/>
            <person name="Thoren M.H."/>
            <person name="Johannesson H."/>
        </authorList>
    </citation>
    <scope>NUCLEOTIDE SEQUENCE</scope>
    <source>
        <strain evidence="3">SMH2532-1</strain>
    </source>
</reference>
<dbReference type="SUPFAM" id="SSF53474">
    <property type="entry name" value="alpha/beta-Hydrolases"/>
    <property type="match status" value="1"/>
</dbReference>
<protein>
    <submittedName>
        <fullName evidence="3">Alpha/beta hydrolase family-domain-containing protein</fullName>
    </submittedName>
</protein>
<feature type="compositionally biased region" description="Polar residues" evidence="1">
    <location>
        <begin position="155"/>
        <end position="171"/>
    </location>
</feature>
<dbReference type="Gene3D" id="3.40.50.1820">
    <property type="entry name" value="alpha/beta hydrolase"/>
    <property type="match status" value="1"/>
</dbReference>
<name>A0AA39Y771_9PEZI</name>
<comment type="caution">
    <text evidence="3">The sequence shown here is derived from an EMBL/GenBank/DDBJ whole genome shotgun (WGS) entry which is preliminary data.</text>
</comment>
<dbReference type="Proteomes" id="UP001174936">
    <property type="component" value="Unassembled WGS sequence"/>
</dbReference>
<feature type="domain" description="AB hydrolase-1" evidence="2">
    <location>
        <begin position="113"/>
        <end position="384"/>
    </location>
</feature>
<dbReference type="InterPro" id="IPR000073">
    <property type="entry name" value="AB_hydrolase_1"/>
</dbReference>
<dbReference type="AlphaFoldDB" id="A0AA39Y771"/>
<accession>A0AA39Y771</accession>
<keyword evidence="3" id="KW-0378">Hydrolase</keyword>
<proteinExistence type="predicted"/>
<keyword evidence="4" id="KW-1185">Reference proteome</keyword>
<evidence type="ECO:0000259" key="2">
    <source>
        <dbReference type="Pfam" id="PF12697"/>
    </source>
</evidence>
<dbReference type="GO" id="GO:0016787">
    <property type="term" value="F:hydrolase activity"/>
    <property type="evidence" value="ECO:0007669"/>
    <property type="project" value="UniProtKB-KW"/>
</dbReference>